<accession>A0ABU9UDS2</accession>
<evidence type="ECO:0000256" key="2">
    <source>
        <dbReference type="ARBA" id="ARBA00004736"/>
    </source>
</evidence>
<dbReference type="CDD" id="cd00452">
    <property type="entry name" value="KDPG_aldolase"/>
    <property type="match status" value="1"/>
</dbReference>
<sequence length="318" mass="34115">MNDMLQKIGKIGLVPVIKINNPSHAVPLGKALISGGIPVAEVTFRTDAAEEAIRRMREELPDLIVGAGTVISPELAKKAVAAGASFIVSPGFNQKTVEWCLENDVPVLPGINNPSLIEQGLSLGLDVFKFFPAENYGGASMLKALSAPFGSVKFVPTGGINANNLADYARLDSVLAIGGSWMVKSDLIDNEQWEQIAALCREARLKLQGFSFVHMGINQENADQARETASILSVMGFPVNEGSASIFAGSVFEVMKSPLRGANGHIAIGCFNVERALEYLAQYGFKGVQETARTENGRLKLIYLDKEVGGFALHLIRV</sequence>
<evidence type="ECO:0000256" key="8">
    <source>
        <dbReference type="ARBA" id="ARBA00023277"/>
    </source>
</evidence>
<keyword evidence="8" id="KW-0119">Carbohydrate metabolism</keyword>
<dbReference type="GO" id="GO:0008675">
    <property type="term" value="F:2-dehydro-3-deoxy-phosphogluconate aldolase activity"/>
    <property type="evidence" value="ECO:0007669"/>
    <property type="project" value="UniProtKB-EC"/>
</dbReference>
<comment type="subunit">
    <text evidence="4">Homotrimer.</text>
</comment>
<dbReference type="Pfam" id="PF01081">
    <property type="entry name" value="Aldolase"/>
    <property type="match status" value="1"/>
</dbReference>
<dbReference type="EMBL" id="JBCHKQ010000002">
    <property type="protein sequence ID" value="MEM5948100.1"/>
    <property type="molecule type" value="Genomic_DNA"/>
</dbReference>
<dbReference type="InterPro" id="IPR000887">
    <property type="entry name" value="Aldlse_KDPG_KHG"/>
</dbReference>
<reference evidence="9 10" key="1">
    <citation type="submission" date="2024-03" db="EMBL/GenBank/DDBJ databases">
        <title>Ignisphaera cupida sp. nov., a hyperthermophilic hydrolytic archaeon from a hot spring of Kamchatka, and proposal of Ignisphaeraceae fam. nov.</title>
        <authorList>
            <person name="Podosokorskaya O.A."/>
            <person name="Elcheninov A.G."/>
            <person name="Maltseva A.I."/>
            <person name="Zayulina K.S."/>
            <person name="Novikov A."/>
            <person name="Merkel A.Y."/>
        </authorList>
    </citation>
    <scope>NUCLEOTIDE SEQUENCE [LARGE SCALE GENOMIC DNA]</scope>
    <source>
        <strain evidence="9 10">38H-sp</strain>
    </source>
</reference>
<evidence type="ECO:0000256" key="4">
    <source>
        <dbReference type="ARBA" id="ARBA00011233"/>
    </source>
</evidence>
<proteinExistence type="inferred from homology"/>
<keyword evidence="10" id="KW-1185">Reference proteome</keyword>
<comment type="caution">
    <text evidence="9">The sequence shown here is derived from an EMBL/GenBank/DDBJ whole genome shotgun (WGS) entry which is preliminary data.</text>
</comment>
<evidence type="ECO:0000256" key="1">
    <source>
        <dbReference type="ARBA" id="ARBA00000654"/>
    </source>
</evidence>
<dbReference type="PANTHER" id="PTHR30246:SF1">
    <property type="entry name" value="2-DEHYDRO-3-DEOXY-6-PHOSPHOGALACTONATE ALDOLASE-RELATED"/>
    <property type="match status" value="1"/>
</dbReference>
<evidence type="ECO:0000256" key="3">
    <source>
        <dbReference type="ARBA" id="ARBA00006906"/>
    </source>
</evidence>
<evidence type="ECO:0000256" key="6">
    <source>
        <dbReference type="ARBA" id="ARBA00023239"/>
    </source>
</evidence>
<organism evidence="9 10">
    <name type="scientific">Rarispira pelagica</name>
    <dbReference type="NCBI Taxonomy" id="3141764"/>
    <lineage>
        <taxon>Bacteria</taxon>
        <taxon>Pseudomonadati</taxon>
        <taxon>Spirochaetota</taxon>
        <taxon>Spirochaetia</taxon>
        <taxon>Winmispirales</taxon>
        <taxon>Winmispiraceae</taxon>
        <taxon>Rarispira</taxon>
    </lineage>
</organism>
<dbReference type="PANTHER" id="PTHR30246">
    <property type="entry name" value="2-KETO-3-DEOXY-6-PHOSPHOGLUCONATE ALDOLASE"/>
    <property type="match status" value="1"/>
</dbReference>
<keyword evidence="6 9" id="KW-0456">Lyase</keyword>
<dbReference type="InterPro" id="IPR013785">
    <property type="entry name" value="Aldolase_TIM"/>
</dbReference>
<dbReference type="GO" id="GO:0008700">
    <property type="term" value="F:(R,S)-4-hydroxy-2-oxoglutarate aldolase activity"/>
    <property type="evidence" value="ECO:0007669"/>
    <property type="project" value="UniProtKB-EC"/>
</dbReference>
<keyword evidence="7" id="KW-0704">Schiff base</keyword>
<dbReference type="NCBIfam" id="TIGR01182">
    <property type="entry name" value="eda"/>
    <property type="match status" value="1"/>
</dbReference>
<name>A0ABU9UDS2_9SPIR</name>
<dbReference type="InterPro" id="IPR031337">
    <property type="entry name" value="KDPG/KHG_AS_1"/>
</dbReference>
<dbReference type="Proteomes" id="UP001466331">
    <property type="component" value="Unassembled WGS sequence"/>
</dbReference>
<dbReference type="Gene3D" id="3.20.20.70">
    <property type="entry name" value="Aldolase class I"/>
    <property type="match status" value="1"/>
</dbReference>
<dbReference type="SUPFAM" id="SSF51569">
    <property type="entry name" value="Aldolase"/>
    <property type="match status" value="1"/>
</dbReference>
<evidence type="ECO:0000256" key="7">
    <source>
        <dbReference type="ARBA" id="ARBA00023270"/>
    </source>
</evidence>
<dbReference type="PROSITE" id="PS00160">
    <property type="entry name" value="ALDOLASE_KDPG_KHG_2"/>
    <property type="match status" value="1"/>
</dbReference>
<dbReference type="RefSeq" id="WP_420069546.1">
    <property type="nucleotide sequence ID" value="NZ_JBCHKQ010000002.1"/>
</dbReference>
<evidence type="ECO:0000313" key="9">
    <source>
        <dbReference type="EMBL" id="MEM5948100.1"/>
    </source>
</evidence>
<evidence type="ECO:0000313" key="10">
    <source>
        <dbReference type="Proteomes" id="UP001466331"/>
    </source>
</evidence>
<dbReference type="InterPro" id="IPR031338">
    <property type="entry name" value="KDPG/KHG_AS_2"/>
</dbReference>
<protein>
    <recommendedName>
        <fullName evidence="5">2-dehydro-3-deoxy-phosphogluconate aldolase</fullName>
        <ecNumber evidence="5">4.1.2.14</ecNumber>
    </recommendedName>
</protein>
<comment type="similarity">
    <text evidence="3">Belongs to the KHG/KDPG aldolase family.</text>
</comment>
<dbReference type="EC" id="4.1.2.14" evidence="5"/>
<dbReference type="PROSITE" id="PS00159">
    <property type="entry name" value="ALDOLASE_KDPG_KHG_1"/>
    <property type="match status" value="1"/>
</dbReference>
<dbReference type="NCBIfam" id="NF004325">
    <property type="entry name" value="PRK05718.1"/>
    <property type="match status" value="1"/>
</dbReference>
<comment type="catalytic activity">
    <reaction evidence="1">
        <text>2-dehydro-3-deoxy-6-phospho-D-gluconate = D-glyceraldehyde 3-phosphate + pyruvate</text>
        <dbReference type="Rhea" id="RHEA:17089"/>
        <dbReference type="ChEBI" id="CHEBI:15361"/>
        <dbReference type="ChEBI" id="CHEBI:57569"/>
        <dbReference type="ChEBI" id="CHEBI:59776"/>
        <dbReference type="EC" id="4.1.2.14"/>
    </reaction>
</comment>
<gene>
    <name evidence="9" type="ORF">WKV44_06060</name>
</gene>
<comment type="pathway">
    <text evidence="2">Carbohydrate acid metabolism; 2-dehydro-3-deoxy-D-gluconate degradation; D-glyceraldehyde 3-phosphate and pyruvate from 2-dehydro-3-deoxy-D-gluconate: step 2/2.</text>
</comment>
<evidence type="ECO:0000256" key="5">
    <source>
        <dbReference type="ARBA" id="ARBA00013063"/>
    </source>
</evidence>